<dbReference type="PROSITE" id="PS50217">
    <property type="entry name" value="BZIP"/>
    <property type="match status" value="1"/>
</dbReference>
<dbReference type="PROSITE" id="PS00036">
    <property type="entry name" value="BZIP_BASIC"/>
    <property type="match status" value="1"/>
</dbReference>
<feature type="compositionally biased region" description="Polar residues" evidence="8">
    <location>
        <begin position="236"/>
        <end position="265"/>
    </location>
</feature>
<dbReference type="CDD" id="cd14704">
    <property type="entry name" value="bZIP_HY5-like"/>
    <property type="match status" value="1"/>
</dbReference>
<evidence type="ECO:0000256" key="5">
    <source>
        <dbReference type="ARBA" id="ARBA00023163"/>
    </source>
</evidence>
<feature type="compositionally biased region" description="Polar residues" evidence="8">
    <location>
        <begin position="16"/>
        <end position="36"/>
    </location>
</feature>
<feature type="compositionally biased region" description="Low complexity" evidence="8">
    <location>
        <begin position="37"/>
        <end position="48"/>
    </location>
</feature>
<protein>
    <recommendedName>
        <fullName evidence="9">BZIP domain-containing protein</fullName>
    </recommendedName>
</protein>
<accession>A0AA88GLD2</accession>
<dbReference type="Gene3D" id="1.20.5.170">
    <property type="match status" value="1"/>
</dbReference>
<dbReference type="Proteomes" id="UP000816034">
    <property type="component" value="Unassembled WGS sequence"/>
</dbReference>
<evidence type="ECO:0000256" key="6">
    <source>
        <dbReference type="ARBA" id="ARBA00023242"/>
    </source>
</evidence>
<feature type="compositionally biased region" description="Basic and acidic residues" evidence="8">
    <location>
        <begin position="306"/>
        <end position="319"/>
    </location>
</feature>
<feature type="coiled-coil region" evidence="7">
    <location>
        <begin position="343"/>
        <end position="377"/>
    </location>
</feature>
<evidence type="ECO:0000256" key="4">
    <source>
        <dbReference type="ARBA" id="ARBA00023125"/>
    </source>
</evidence>
<evidence type="ECO:0000256" key="2">
    <source>
        <dbReference type="ARBA" id="ARBA00007163"/>
    </source>
</evidence>
<dbReference type="EMBL" id="PYSW02000028">
    <property type="protein sequence ID" value="KAG2379532.1"/>
    <property type="molecule type" value="Genomic_DNA"/>
</dbReference>
<feature type="compositionally biased region" description="Low complexity" evidence="8">
    <location>
        <begin position="183"/>
        <end position="207"/>
    </location>
</feature>
<keyword evidence="6" id="KW-0539">Nucleus</keyword>
<dbReference type="GO" id="GO:0005634">
    <property type="term" value="C:nucleus"/>
    <property type="evidence" value="ECO:0007669"/>
    <property type="project" value="UniProtKB-SubCell"/>
</dbReference>
<dbReference type="GO" id="GO:0003677">
    <property type="term" value="F:DNA binding"/>
    <property type="evidence" value="ECO:0007669"/>
    <property type="project" value="UniProtKB-KW"/>
</dbReference>
<sequence>MSCSSPTNFDDFESLFSEQNEGLESLYQSPTGTSMASSNSSGTDHSSSTQQQEPITYDVLSDGYAFGLNEFDLSPQLAQKQKTGDLAAANPFFTQTANNNNGTANAFNPLTGFVYPTNATNNATKNAFGATTAFNPQFPMNQLGMYFPQAFPFPQFGGQPFPSCFPNTLAFSSPNTSPIMPGTLNTSPINNTTTSPNNTTTTSNTESGKTKTARRKTSNSKKNTKSSASNNNQTSPTDSGNDTLKATSPSDSVAQTATTNSATTPESVDSGVSSHSDNDSASSSGKKSSDNEKKRKRKTKGGTSPKPEKTLTPEEEKEMKRQRRLIKNRESAQASRERKKVYIQGLEKKVDGLAQENSDLQNHCSVLEQENEILRQRLKMLGEVVEEPTTKKRKMTPFAMKVPIPSNPFMLDFWSLFGMGQCNNNNKFKLIQQWI</sequence>
<keyword evidence="3" id="KW-0805">Transcription regulation</keyword>
<dbReference type="InterPro" id="IPR004827">
    <property type="entry name" value="bZIP"/>
</dbReference>
<dbReference type="InterPro" id="IPR046347">
    <property type="entry name" value="bZIP_sf"/>
</dbReference>
<feature type="compositionally biased region" description="Basic residues" evidence="8">
    <location>
        <begin position="211"/>
        <end position="224"/>
    </location>
</feature>
<organism evidence="10 11">
    <name type="scientific">Naegleria lovaniensis</name>
    <name type="common">Amoeba</name>
    <dbReference type="NCBI Taxonomy" id="51637"/>
    <lineage>
        <taxon>Eukaryota</taxon>
        <taxon>Discoba</taxon>
        <taxon>Heterolobosea</taxon>
        <taxon>Tetramitia</taxon>
        <taxon>Eutetramitia</taxon>
        <taxon>Vahlkampfiidae</taxon>
        <taxon>Naegleria</taxon>
    </lineage>
</organism>
<comment type="subcellular location">
    <subcellularLocation>
        <location evidence="1">Nucleus</location>
    </subcellularLocation>
</comment>
<proteinExistence type="inferred from homology"/>
<dbReference type="Pfam" id="PF00170">
    <property type="entry name" value="bZIP_1"/>
    <property type="match status" value="1"/>
</dbReference>
<evidence type="ECO:0000313" key="11">
    <source>
        <dbReference type="Proteomes" id="UP000816034"/>
    </source>
</evidence>
<evidence type="ECO:0000259" key="9">
    <source>
        <dbReference type="PROSITE" id="PS50217"/>
    </source>
</evidence>
<dbReference type="SUPFAM" id="SSF57959">
    <property type="entry name" value="Leucine zipper domain"/>
    <property type="match status" value="1"/>
</dbReference>
<feature type="region of interest" description="Disordered" evidence="8">
    <location>
        <begin position="1"/>
        <end position="52"/>
    </location>
</feature>
<keyword evidence="11" id="KW-1185">Reference proteome</keyword>
<feature type="compositionally biased region" description="Low complexity" evidence="8">
    <location>
        <begin position="225"/>
        <end position="235"/>
    </location>
</feature>
<keyword evidence="5" id="KW-0804">Transcription</keyword>
<evidence type="ECO:0000313" key="10">
    <source>
        <dbReference type="EMBL" id="KAG2379532.1"/>
    </source>
</evidence>
<comment type="caution">
    <text evidence="10">The sequence shown here is derived from an EMBL/GenBank/DDBJ whole genome shotgun (WGS) entry which is preliminary data.</text>
</comment>
<gene>
    <name evidence="10" type="ORF">C9374_006649</name>
</gene>
<feature type="region of interest" description="Disordered" evidence="8">
    <location>
        <begin position="176"/>
        <end position="336"/>
    </location>
</feature>
<dbReference type="PANTHER" id="PTHR47416">
    <property type="entry name" value="BASIC-LEUCINE ZIPPER TRANSCRIPTION FACTOR F-RELATED"/>
    <property type="match status" value="1"/>
</dbReference>
<dbReference type="SMART" id="SM00338">
    <property type="entry name" value="BRLZ"/>
    <property type="match status" value="1"/>
</dbReference>
<feature type="compositionally biased region" description="Low complexity" evidence="8">
    <location>
        <begin position="266"/>
        <end position="286"/>
    </location>
</feature>
<evidence type="ECO:0000256" key="7">
    <source>
        <dbReference type="SAM" id="Coils"/>
    </source>
</evidence>
<keyword evidence="4" id="KW-0238">DNA-binding</keyword>
<dbReference type="PANTHER" id="PTHR47416:SF8">
    <property type="entry name" value="BASIC-LEUCINE ZIPPER TRANSCRIPTION FACTOR E-RELATED"/>
    <property type="match status" value="1"/>
</dbReference>
<feature type="domain" description="BZIP" evidence="9">
    <location>
        <begin position="318"/>
        <end position="381"/>
    </location>
</feature>
<dbReference type="GO" id="GO:0003700">
    <property type="term" value="F:DNA-binding transcription factor activity"/>
    <property type="evidence" value="ECO:0007669"/>
    <property type="project" value="InterPro"/>
</dbReference>
<comment type="similarity">
    <text evidence="2">Belongs to the bZIP family.</text>
</comment>
<dbReference type="GeneID" id="68099103"/>
<evidence type="ECO:0000256" key="1">
    <source>
        <dbReference type="ARBA" id="ARBA00004123"/>
    </source>
</evidence>
<name>A0AA88GLD2_NAELO</name>
<keyword evidence="7" id="KW-0175">Coiled coil</keyword>
<dbReference type="AlphaFoldDB" id="A0AA88GLD2"/>
<evidence type="ECO:0000256" key="8">
    <source>
        <dbReference type="SAM" id="MobiDB-lite"/>
    </source>
</evidence>
<dbReference type="RefSeq" id="XP_044546794.1">
    <property type="nucleotide sequence ID" value="XM_044696532.1"/>
</dbReference>
<reference evidence="10 11" key="1">
    <citation type="journal article" date="2018" name="BMC Genomics">
        <title>The genome of Naegleria lovaniensis, the basis for a comparative approach to unravel pathogenicity factors of the human pathogenic amoeba N. fowleri.</title>
        <authorList>
            <person name="Liechti N."/>
            <person name="Schurch N."/>
            <person name="Bruggmann R."/>
            <person name="Wittwer M."/>
        </authorList>
    </citation>
    <scope>NUCLEOTIDE SEQUENCE [LARGE SCALE GENOMIC DNA]</scope>
    <source>
        <strain evidence="10 11">ATCC 30569</strain>
    </source>
</reference>
<evidence type="ECO:0000256" key="3">
    <source>
        <dbReference type="ARBA" id="ARBA00023015"/>
    </source>
</evidence>